<evidence type="ECO:0000256" key="4">
    <source>
        <dbReference type="ARBA" id="ARBA00015336"/>
    </source>
</evidence>
<evidence type="ECO:0000256" key="2">
    <source>
        <dbReference type="ARBA" id="ARBA00004496"/>
    </source>
</evidence>
<dbReference type="Pfam" id="PF00646">
    <property type="entry name" value="F-box"/>
    <property type="match status" value="1"/>
</dbReference>
<evidence type="ECO:0000256" key="8">
    <source>
        <dbReference type="SAM" id="MobiDB-lite"/>
    </source>
</evidence>
<dbReference type="Gene3D" id="3.80.10.10">
    <property type="entry name" value="Ribonuclease Inhibitor"/>
    <property type="match status" value="2"/>
</dbReference>
<dbReference type="SMART" id="SM00367">
    <property type="entry name" value="LRR_CC"/>
    <property type="match status" value="5"/>
</dbReference>
<evidence type="ECO:0000313" key="10">
    <source>
        <dbReference type="EMBL" id="CAD7277246.1"/>
    </source>
</evidence>
<keyword evidence="11" id="KW-1185">Reference proteome</keyword>
<evidence type="ECO:0000256" key="1">
    <source>
        <dbReference type="ARBA" id="ARBA00004123"/>
    </source>
</evidence>
<evidence type="ECO:0000256" key="3">
    <source>
        <dbReference type="ARBA" id="ARBA00008565"/>
    </source>
</evidence>
<sequence>MDQLVSHKSSIVTEGDMSLDSNMAMTDLDKGLRSSNVGEQCEAIVRVPRLFENYPFPILINSAVLKLADVFRFGNNFLRMCVLRVCQQSRRHLDKVINVDEFVQRIFSVIHSNDPVARGLTLRLLGSIAVIIPEAKEVHHAIRSALDSHDREELEAAILAAARFTKHSKTFSTNISGKISEMMEGLSHPVEIKIKLLPIFGNMHHDAETALTVRSLCLELLRTYPSVEFKVTTIRTLTRLSIATLVNIPEQVSLLIECLQADHRDEVKLCALSDLRLVAKEAPHLWTQENWKTVVKFAEERRNEPVIFSAVLVLLGLLTESGSLPEFVHDRAMQKLCLEAAATSPVARVGVEGAVVLTTVVTSLLRSGRTDEEFVEDALLAIQDRVFRCLAAPDKNRNSLKRLLCLVVKLASCCDQVCARLVTILTQYLTSDSEVMANAFCGMGSGGCRDALGPVKERVMGLLKDQSVGMSSEVFGTLMTLLFQATSGLAEWNEKLREMIVLRAVSVDPWVLYRIVRQAARYGHFEWASAQCQTLEGHAVKEMTVHWFKSLRYAFVAETELNRAYTICKSNSMDRWDSLSRSIIFYHNALISLKAVGSADVSSYWREEFLKLRTKMLEAHRSFAVAVTGLSTCPPPSNWRKKNGNSPPKSKKSVKESSDASDDVNGDESVNGDDLSGDDFYRYGSAAHQLLKVTSNFRHVASGYEQLIEKSFDADPQTLISISLLNQSCGLMANAVQFAMMRAGARAEDGDGKRIGSSFFIRDAIMDSAALSLEHKIQLESLNACSSALDRLMGTFVKSGDKSFSPRLVAAVLDITSSLFCVPLSFPRFFFQHAQNTAIKLNTSPETNSASFSQSSAPNLAVKIEGVIEHGGKRKPFRRVSQVVVSVKAHVSAGGMTQTLTPKNDYFTAQFLLNTAAMMSGSSNVVIETHIVDEEGRVWDGGVKVLMPLGAMPKFGPGLKLGRALGRSESPQLDKDALSIACDVISMNALPLELLAEIFCRVNFGDLLELRLVSTKFNEAVTYSADRFLYVIADPFLSNPTEIEENVESSAETLKKSSFPFHNFFIKCSNLQSCFQSAKEITLNGVEITSKLAEKILQNASSSLKKLSLEDCNSIFITGQIFRDWTPDQALENLVCLRVSDTRYLSDDIFSRILPLCPNLRSLELERCQISSHGMVHRRFYPAGRDAMLSQSLLSVQTVMRLLSKHCRAMKSLSFCEMALTDDFVEELCGCRAFQDLEELSLNVCPNISERGFLRILQSFPKLKKFSSVKSLRVISGNLVSALGSDLEVLRLGSFASLFTLSGAPDDLISIFNRNPSLHTLVLRSTGTIPLLNASIVADMMEKKMKFFESLTVLDLSECMSESCDIECTLDILGRTRGQHLKELYLSNVPNLTFVALSFVFKYLTKLRLLDLSKSVKLEDDHLFGCPEEGTEPEVVVVPQMCSCNATRSNILSCNLRRNASSTGCSLLNLTELQVLNLSSCGRLTEVGILHGLGHSSLHTLDISCNRMSRGAVKPVAILLPSLRDLIMDGCYGVQNDDIITFVRDARRLKRLSLRGIRELNEFATE</sequence>
<dbReference type="SUPFAM" id="SSF81383">
    <property type="entry name" value="F-box domain"/>
    <property type="match status" value="1"/>
</dbReference>
<dbReference type="InterPro" id="IPR056517">
    <property type="entry name" value="INTS7_HB"/>
</dbReference>
<reference evidence="10" key="1">
    <citation type="submission" date="2020-11" db="EMBL/GenBank/DDBJ databases">
        <authorList>
            <person name="Tran Van P."/>
        </authorList>
    </citation>
    <scope>NUCLEOTIDE SEQUENCE</scope>
</reference>
<feature type="region of interest" description="Disordered" evidence="8">
    <location>
        <begin position="635"/>
        <end position="673"/>
    </location>
</feature>
<dbReference type="GO" id="GO:0034472">
    <property type="term" value="P:snRNA 3'-end processing"/>
    <property type="evidence" value="ECO:0007669"/>
    <property type="project" value="TreeGrafter"/>
</dbReference>
<comment type="subcellular location">
    <subcellularLocation>
        <location evidence="2">Cytoplasm</location>
    </subcellularLocation>
    <subcellularLocation>
        <location evidence="1">Nucleus</location>
    </subcellularLocation>
</comment>
<dbReference type="PROSITE" id="PS50181">
    <property type="entry name" value="FBOX"/>
    <property type="match status" value="1"/>
</dbReference>
<dbReference type="SMART" id="SM00256">
    <property type="entry name" value="FBOX"/>
    <property type="match status" value="1"/>
</dbReference>
<evidence type="ECO:0000256" key="7">
    <source>
        <dbReference type="ARBA" id="ARBA00023242"/>
    </source>
</evidence>
<keyword evidence="6" id="KW-0833">Ubl conjugation pathway</keyword>
<gene>
    <name evidence="10" type="ORF">NMOB1V02_LOCUS4981</name>
</gene>
<dbReference type="InterPro" id="IPR036047">
    <property type="entry name" value="F-box-like_dom_sf"/>
</dbReference>
<comment type="similarity">
    <text evidence="3">Belongs to the Integrator subunit 7 family.</text>
</comment>
<dbReference type="InterPro" id="IPR006553">
    <property type="entry name" value="Leu-rich_rpt_Cys-con_subtyp"/>
</dbReference>
<dbReference type="InterPro" id="IPR056516">
    <property type="entry name" value="INTS7_N"/>
</dbReference>
<accession>A0A7R9BMZ7</accession>
<dbReference type="Pfam" id="PF24437">
    <property type="entry name" value="INTS7_HB"/>
    <property type="match status" value="2"/>
</dbReference>
<dbReference type="SUPFAM" id="SSF48371">
    <property type="entry name" value="ARM repeat"/>
    <property type="match status" value="1"/>
</dbReference>
<organism evidence="10">
    <name type="scientific">Notodromas monacha</name>
    <dbReference type="NCBI Taxonomy" id="399045"/>
    <lineage>
        <taxon>Eukaryota</taxon>
        <taxon>Metazoa</taxon>
        <taxon>Ecdysozoa</taxon>
        <taxon>Arthropoda</taxon>
        <taxon>Crustacea</taxon>
        <taxon>Oligostraca</taxon>
        <taxon>Ostracoda</taxon>
        <taxon>Podocopa</taxon>
        <taxon>Podocopida</taxon>
        <taxon>Cypridocopina</taxon>
        <taxon>Cypridoidea</taxon>
        <taxon>Cyprididae</taxon>
        <taxon>Notodromas</taxon>
    </lineage>
</organism>
<dbReference type="OrthoDB" id="6349772at2759"/>
<dbReference type="GO" id="GO:0005737">
    <property type="term" value="C:cytoplasm"/>
    <property type="evidence" value="ECO:0007669"/>
    <property type="project" value="UniProtKB-SubCell"/>
</dbReference>
<dbReference type="PANTHER" id="PTHR13322">
    <property type="entry name" value="C1ORF73 PROTEIN"/>
    <property type="match status" value="1"/>
</dbReference>
<proteinExistence type="inferred from homology"/>
<dbReference type="GO" id="GO:0032039">
    <property type="term" value="C:integrator complex"/>
    <property type="evidence" value="ECO:0007669"/>
    <property type="project" value="InterPro"/>
</dbReference>
<dbReference type="EMBL" id="CAJPEX010000843">
    <property type="protein sequence ID" value="CAG0917398.1"/>
    <property type="molecule type" value="Genomic_DNA"/>
</dbReference>
<dbReference type="InterPro" id="IPR032675">
    <property type="entry name" value="LRR_dom_sf"/>
</dbReference>
<evidence type="ECO:0000256" key="6">
    <source>
        <dbReference type="ARBA" id="ARBA00022786"/>
    </source>
</evidence>
<evidence type="ECO:0000256" key="5">
    <source>
        <dbReference type="ARBA" id="ARBA00022490"/>
    </source>
</evidence>
<dbReference type="EMBL" id="OA882880">
    <property type="protein sequence ID" value="CAD7277246.1"/>
    <property type="molecule type" value="Genomic_DNA"/>
</dbReference>
<dbReference type="PANTHER" id="PTHR13322:SF2">
    <property type="entry name" value="INTEGRATOR COMPLEX SUBUNIT 7"/>
    <property type="match status" value="1"/>
</dbReference>
<dbReference type="Pfam" id="PF22965">
    <property type="entry name" value="INTS7_C"/>
    <property type="match status" value="1"/>
</dbReference>
<name>A0A7R9BMZ7_9CRUS</name>
<keyword evidence="5" id="KW-0963">Cytoplasm</keyword>
<dbReference type="SUPFAM" id="SSF52047">
    <property type="entry name" value="RNI-like"/>
    <property type="match status" value="2"/>
</dbReference>
<dbReference type="InterPro" id="IPR016024">
    <property type="entry name" value="ARM-type_fold"/>
</dbReference>
<evidence type="ECO:0000313" key="11">
    <source>
        <dbReference type="Proteomes" id="UP000678499"/>
    </source>
</evidence>
<dbReference type="Proteomes" id="UP000678499">
    <property type="component" value="Unassembled WGS sequence"/>
</dbReference>
<dbReference type="InterPro" id="IPR054519">
    <property type="entry name" value="INTS7_C"/>
</dbReference>
<protein>
    <recommendedName>
        <fullName evidence="4">Integrator complex subunit 7</fullName>
    </recommendedName>
</protein>
<dbReference type="Pfam" id="PF24436">
    <property type="entry name" value="INTS7_N"/>
    <property type="match status" value="1"/>
</dbReference>
<dbReference type="InterPro" id="IPR001810">
    <property type="entry name" value="F-box_dom"/>
</dbReference>
<evidence type="ECO:0000259" key="9">
    <source>
        <dbReference type="PROSITE" id="PS50181"/>
    </source>
</evidence>
<keyword evidence="7" id="KW-0539">Nucleus</keyword>
<dbReference type="InterPro" id="IPR033060">
    <property type="entry name" value="INTS7"/>
</dbReference>
<feature type="domain" description="F-box" evidence="9">
    <location>
        <begin position="984"/>
        <end position="1032"/>
    </location>
</feature>